<protein>
    <submittedName>
        <fullName evidence="5">HOOK domain-containing protein</fullName>
    </submittedName>
</protein>
<feature type="region of interest" description="Disordered" evidence="2">
    <location>
        <begin position="1"/>
        <end position="21"/>
    </location>
</feature>
<dbReference type="Proteomes" id="UP000270296">
    <property type="component" value="Unassembled WGS sequence"/>
</dbReference>
<feature type="compositionally biased region" description="Basic and acidic residues" evidence="2">
    <location>
        <begin position="1"/>
        <end position="15"/>
    </location>
</feature>
<dbReference type="EMBL" id="UZAM01017467">
    <property type="protein sequence ID" value="VDP47329.1"/>
    <property type="molecule type" value="Genomic_DNA"/>
</dbReference>
<evidence type="ECO:0000313" key="4">
    <source>
        <dbReference type="Proteomes" id="UP000270296"/>
    </source>
</evidence>
<reference evidence="5" key="1">
    <citation type="submission" date="2016-06" db="UniProtKB">
        <authorList>
            <consortium name="WormBaseParasite"/>
        </authorList>
    </citation>
    <scope>IDENTIFICATION</scope>
</reference>
<evidence type="ECO:0000313" key="3">
    <source>
        <dbReference type="EMBL" id="VDP47329.1"/>
    </source>
</evidence>
<accession>A0A183J8X3</accession>
<reference evidence="3 4" key="2">
    <citation type="submission" date="2018-11" db="EMBL/GenBank/DDBJ databases">
        <authorList>
            <consortium name="Pathogen Informatics"/>
        </authorList>
    </citation>
    <scope>NUCLEOTIDE SEQUENCE [LARGE SCALE GENOMIC DNA]</scope>
</reference>
<organism evidence="5">
    <name type="scientific">Soboliphyme baturini</name>
    <dbReference type="NCBI Taxonomy" id="241478"/>
    <lineage>
        <taxon>Eukaryota</taxon>
        <taxon>Metazoa</taxon>
        <taxon>Ecdysozoa</taxon>
        <taxon>Nematoda</taxon>
        <taxon>Enoplea</taxon>
        <taxon>Dorylaimia</taxon>
        <taxon>Dioctophymatida</taxon>
        <taxon>Dioctophymatoidea</taxon>
        <taxon>Soboliphymatidae</taxon>
        <taxon>Soboliphyme</taxon>
    </lineage>
</organism>
<dbReference type="AlphaFoldDB" id="A0A183J8X3"/>
<keyword evidence="4" id="KW-1185">Reference proteome</keyword>
<evidence type="ECO:0000256" key="1">
    <source>
        <dbReference type="SAM" id="Coils"/>
    </source>
</evidence>
<proteinExistence type="predicted"/>
<evidence type="ECO:0000256" key="2">
    <source>
        <dbReference type="SAM" id="MobiDB-lite"/>
    </source>
</evidence>
<name>A0A183J8X3_9BILA</name>
<evidence type="ECO:0000313" key="5">
    <source>
        <dbReference type="WBParaSite" id="SBAD_0001272701-mRNA-1"/>
    </source>
</evidence>
<sequence>MLSADDRQKAQDALERASQAELTASRNNETILEAMELLRKITAELIQDADLDRLEEQLQEASKNLENVNLQQEVSSLKAKQLEQAKKINLYKADIAQLEQEVKNIQQIKDSLPNECYNVVDIEGTRR</sequence>
<keyword evidence="1" id="KW-0175">Coiled coil</keyword>
<gene>
    <name evidence="3" type="ORF">SBAD_LOCUS12321</name>
</gene>
<feature type="coiled-coil region" evidence="1">
    <location>
        <begin position="44"/>
        <end position="115"/>
    </location>
</feature>
<dbReference type="OrthoDB" id="430826at2759"/>
<dbReference type="WBParaSite" id="SBAD_0001272701-mRNA-1">
    <property type="protein sequence ID" value="SBAD_0001272701-mRNA-1"/>
    <property type="gene ID" value="SBAD_0001272701"/>
</dbReference>